<sequence>MVDRRGLDISLALITVGDRYLMQLRDFDPEIADPGMWGFFAGHGKVNERPDEAMRRELWEELRWEPSRIWFLGTTVFDALRLHVFHSAIGKEVSRLTLREGQDMSVFSADQIRHNRLQSPRLKRHYPPTPAARHLLGLFHGISKSPDRYLPEKDRTSQAR</sequence>
<dbReference type="EMBL" id="UINC01015794">
    <property type="protein sequence ID" value="SVA66248.1"/>
    <property type="molecule type" value="Genomic_DNA"/>
</dbReference>
<name>A0A381XNH9_9ZZZZ</name>
<evidence type="ECO:0000259" key="1">
    <source>
        <dbReference type="PROSITE" id="PS51462"/>
    </source>
</evidence>
<dbReference type="InterPro" id="IPR015797">
    <property type="entry name" value="NUDIX_hydrolase-like_dom_sf"/>
</dbReference>
<evidence type="ECO:0000313" key="2">
    <source>
        <dbReference type="EMBL" id="SVA66248.1"/>
    </source>
</evidence>
<dbReference type="SUPFAM" id="SSF55811">
    <property type="entry name" value="Nudix"/>
    <property type="match status" value="1"/>
</dbReference>
<reference evidence="2" key="1">
    <citation type="submission" date="2018-05" db="EMBL/GenBank/DDBJ databases">
        <authorList>
            <person name="Lanie J.A."/>
            <person name="Ng W.-L."/>
            <person name="Kazmierczak K.M."/>
            <person name="Andrzejewski T.M."/>
            <person name="Davidsen T.M."/>
            <person name="Wayne K.J."/>
            <person name="Tettelin H."/>
            <person name="Glass J.I."/>
            <person name="Rusch D."/>
            <person name="Podicherti R."/>
            <person name="Tsui H.-C.T."/>
            <person name="Winkler M.E."/>
        </authorList>
    </citation>
    <scope>NUCLEOTIDE SEQUENCE</scope>
</reference>
<accession>A0A381XNH9</accession>
<dbReference type="AlphaFoldDB" id="A0A381XNH9"/>
<dbReference type="PROSITE" id="PS51462">
    <property type="entry name" value="NUDIX"/>
    <property type="match status" value="1"/>
</dbReference>
<feature type="domain" description="Nudix hydrolase" evidence="1">
    <location>
        <begin position="4"/>
        <end position="131"/>
    </location>
</feature>
<gene>
    <name evidence="2" type="ORF">METZ01_LOCUS119102</name>
</gene>
<proteinExistence type="predicted"/>
<dbReference type="Pfam" id="PF00293">
    <property type="entry name" value="NUDIX"/>
    <property type="match status" value="1"/>
</dbReference>
<organism evidence="2">
    <name type="scientific">marine metagenome</name>
    <dbReference type="NCBI Taxonomy" id="408172"/>
    <lineage>
        <taxon>unclassified sequences</taxon>
        <taxon>metagenomes</taxon>
        <taxon>ecological metagenomes</taxon>
    </lineage>
</organism>
<dbReference type="Gene3D" id="3.90.79.10">
    <property type="entry name" value="Nucleoside Triphosphate Pyrophosphohydrolase"/>
    <property type="match status" value="1"/>
</dbReference>
<protein>
    <recommendedName>
        <fullName evidence="1">Nudix hydrolase domain-containing protein</fullName>
    </recommendedName>
</protein>
<dbReference type="InterPro" id="IPR000086">
    <property type="entry name" value="NUDIX_hydrolase_dom"/>
</dbReference>